<feature type="transmembrane region" description="Helical" evidence="1">
    <location>
        <begin position="12"/>
        <end position="33"/>
    </location>
</feature>
<sequence>MNDEWNERKKKISVRVVSLSAAMLMNGEIIIFIEMCLGCGVCNSGEKAKGDDERESTTVKDRFEDVLDTHDDDDHESWTKSSFIFSSRNFAPLSSHYFPFYYSIPSFSNYPPTLAFSFH</sequence>
<proteinExistence type="predicted"/>
<dbReference type="Proteomes" id="UP001189624">
    <property type="component" value="Chromosome 10"/>
</dbReference>
<keyword evidence="1" id="KW-0472">Membrane</keyword>
<evidence type="ECO:0000313" key="3">
    <source>
        <dbReference type="Proteomes" id="UP001189624"/>
    </source>
</evidence>
<name>A0AA86W357_9FABA</name>
<gene>
    <name evidence="2" type="ORF">AYBTSS11_LOCUS29623</name>
</gene>
<reference evidence="2" key="1">
    <citation type="submission" date="2023-10" db="EMBL/GenBank/DDBJ databases">
        <authorList>
            <person name="Domelevo Entfellner J.-B."/>
        </authorList>
    </citation>
    <scope>NUCLEOTIDE SEQUENCE</scope>
</reference>
<evidence type="ECO:0000313" key="2">
    <source>
        <dbReference type="EMBL" id="CAJ1977458.1"/>
    </source>
</evidence>
<dbReference type="AlphaFoldDB" id="A0AA86W357"/>
<protein>
    <submittedName>
        <fullName evidence="2">Uncharacterized protein</fullName>
    </submittedName>
</protein>
<keyword evidence="1" id="KW-1133">Transmembrane helix</keyword>
<keyword evidence="1" id="KW-0812">Transmembrane</keyword>
<dbReference type="Gramene" id="rna-AYBTSS11_LOCUS29623">
    <property type="protein sequence ID" value="CAJ1977458.1"/>
    <property type="gene ID" value="gene-AYBTSS11_LOCUS29623"/>
</dbReference>
<dbReference type="EMBL" id="OY731407">
    <property type="protein sequence ID" value="CAJ1977458.1"/>
    <property type="molecule type" value="Genomic_DNA"/>
</dbReference>
<evidence type="ECO:0000256" key="1">
    <source>
        <dbReference type="SAM" id="Phobius"/>
    </source>
</evidence>
<keyword evidence="3" id="KW-1185">Reference proteome</keyword>
<accession>A0AA86W357</accession>
<organism evidence="2 3">
    <name type="scientific">Sphenostylis stenocarpa</name>
    <dbReference type="NCBI Taxonomy" id="92480"/>
    <lineage>
        <taxon>Eukaryota</taxon>
        <taxon>Viridiplantae</taxon>
        <taxon>Streptophyta</taxon>
        <taxon>Embryophyta</taxon>
        <taxon>Tracheophyta</taxon>
        <taxon>Spermatophyta</taxon>
        <taxon>Magnoliopsida</taxon>
        <taxon>eudicotyledons</taxon>
        <taxon>Gunneridae</taxon>
        <taxon>Pentapetalae</taxon>
        <taxon>rosids</taxon>
        <taxon>fabids</taxon>
        <taxon>Fabales</taxon>
        <taxon>Fabaceae</taxon>
        <taxon>Papilionoideae</taxon>
        <taxon>50 kb inversion clade</taxon>
        <taxon>NPAAA clade</taxon>
        <taxon>indigoferoid/millettioid clade</taxon>
        <taxon>Phaseoleae</taxon>
        <taxon>Sphenostylis</taxon>
    </lineage>
</organism>